<name>A0ABX9Q1W4_9GAMM</name>
<organism evidence="2 3">
    <name type="scientific">Rahnella variigena</name>
    <dbReference type="NCBI Taxonomy" id="574964"/>
    <lineage>
        <taxon>Bacteria</taxon>
        <taxon>Pseudomonadati</taxon>
        <taxon>Pseudomonadota</taxon>
        <taxon>Gammaproteobacteria</taxon>
        <taxon>Enterobacterales</taxon>
        <taxon>Yersiniaceae</taxon>
        <taxon>Rahnella</taxon>
    </lineage>
</organism>
<evidence type="ECO:0000313" key="2">
    <source>
        <dbReference type="EMBL" id="RKF70461.1"/>
    </source>
</evidence>
<keyword evidence="3" id="KW-1185">Reference proteome</keyword>
<evidence type="ECO:0000313" key="3">
    <source>
        <dbReference type="Proteomes" id="UP000284853"/>
    </source>
</evidence>
<sequence>MNMKAVFSFFMFNIIWVLVVLSMAVVIFLTLRTFVWFSFGGDFLFSLEDLRRAYRISLFAGPICGSGSWLIYYRHYRSYK</sequence>
<proteinExistence type="predicted"/>
<evidence type="ECO:0000256" key="1">
    <source>
        <dbReference type="SAM" id="Phobius"/>
    </source>
</evidence>
<gene>
    <name evidence="2" type="ORF">CKQ54_19685</name>
</gene>
<feature type="transmembrane region" description="Helical" evidence="1">
    <location>
        <begin position="12"/>
        <end position="34"/>
    </location>
</feature>
<keyword evidence="1" id="KW-0812">Transmembrane</keyword>
<keyword evidence="1" id="KW-1133">Transmembrane helix</keyword>
<accession>A0ABX9Q1W4</accession>
<reference evidence="2 3" key="1">
    <citation type="submission" date="2017-08" db="EMBL/GenBank/DDBJ databases">
        <title>Comparative genomics of bacteria isolated from necrotic lesions of AOD affected trees.</title>
        <authorList>
            <person name="Doonan J."/>
            <person name="Denman S."/>
            <person name="Mcdonald J.E."/>
        </authorList>
    </citation>
    <scope>NUCLEOTIDE SEQUENCE [LARGE SCALE GENOMIC DNA]</scope>
    <source>
        <strain evidence="2 3">CIP 105588</strain>
    </source>
</reference>
<feature type="transmembrane region" description="Helical" evidence="1">
    <location>
        <begin position="54"/>
        <end position="73"/>
    </location>
</feature>
<dbReference type="EMBL" id="NSDJ01000001">
    <property type="protein sequence ID" value="RKF70461.1"/>
    <property type="molecule type" value="Genomic_DNA"/>
</dbReference>
<dbReference type="Proteomes" id="UP000284853">
    <property type="component" value="Unassembled WGS sequence"/>
</dbReference>
<protein>
    <submittedName>
        <fullName evidence="2">Uncharacterized protein</fullName>
    </submittedName>
</protein>
<comment type="caution">
    <text evidence="2">The sequence shown here is derived from an EMBL/GenBank/DDBJ whole genome shotgun (WGS) entry which is preliminary data.</text>
</comment>
<keyword evidence="1" id="KW-0472">Membrane</keyword>